<dbReference type="SUPFAM" id="SSF56219">
    <property type="entry name" value="DNase I-like"/>
    <property type="match status" value="1"/>
</dbReference>
<dbReference type="InterPro" id="IPR005135">
    <property type="entry name" value="Endo/exonuclease/phosphatase"/>
</dbReference>
<dbReference type="GO" id="GO:0003824">
    <property type="term" value="F:catalytic activity"/>
    <property type="evidence" value="ECO:0007669"/>
    <property type="project" value="InterPro"/>
</dbReference>
<accession>A0AAN1UAR7</accession>
<evidence type="ECO:0000313" key="6">
    <source>
        <dbReference type="Proteomes" id="UP000263418"/>
    </source>
</evidence>
<reference evidence="5 6" key="1">
    <citation type="submission" date="2017-01" db="EMBL/GenBank/DDBJ databases">
        <title>Complete Genome Sequence of Vibrio vulnificus FORC_053.</title>
        <authorList>
            <consortium name="Food-borne Pathogen Omics Research Center"/>
            <person name="Chung H.Y."/>
            <person name="Na E.J."/>
            <person name="Song J.S."/>
            <person name="Kim H."/>
            <person name="Lee J.-H."/>
            <person name="Ryu S."/>
            <person name="Choi S.H."/>
        </authorList>
    </citation>
    <scope>NUCLEOTIDE SEQUENCE [LARGE SCALE GENOMIC DNA]</scope>
    <source>
        <strain evidence="5 6">FORC_053</strain>
    </source>
</reference>
<keyword evidence="2" id="KW-0812">Transmembrane</keyword>
<dbReference type="NCBIfam" id="NF033681">
    <property type="entry name" value="ExeM_NucH_DNase"/>
    <property type="match status" value="1"/>
</dbReference>
<dbReference type="PANTHER" id="PTHR42834">
    <property type="entry name" value="ENDONUCLEASE/EXONUCLEASE/PHOSPHATASE FAMILY PROTEIN (AFU_ORTHOLOGUE AFUA_3G09210)"/>
    <property type="match status" value="1"/>
</dbReference>
<dbReference type="AlphaFoldDB" id="A0AAN1UAR7"/>
<dbReference type="InterPro" id="IPR036691">
    <property type="entry name" value="Endo/exonu/phosph_ase_sf"/>
</dbReference>
<evidence type="ECO:0000256" key="3">
    <source>
        <dbReference type="SAM" id="SignalP"/>
    </source>
</evidence>
<feature type="region of interest" description="Disordered" evidence="1">
    <location>
        <begin position="441"/>
        <end position="463"/>
    </location>
</feature>
<keyword evidence="3" id="KW-0732">Signal</keyword>
<feature type="transmembrane region" description="Helical" evidence="2">
    <location>
        <begin position="1077"/>
        <end position="1096"/>
    </location>
</feature>
<dbReference type="CDD" id="cd04486">
    <property type="entry name" value="YhcR_OBF_like"/>
    <property type="match status" value="1"/>
</dbReference>
<evidence type="ECO:0000256" key="1">
    <source>
        <dbReference type="SAM" id="MobiDB-lite"/>
    </source>
</evidence>
<dbReference type="RefSeq" id="WP_118893211.1">
    <property type="nucleotide sequence ID" value="NZ_CP019290.1"/>
</dbReference>
<protein>
    <submittedName>
        <fullName evidence="5">Extracellular deoxyribonuclease Xds</fullName>
    </submittedName>
</protein>
<dbReference type="InterPro" id="IPR047971">
    <property type="entry name" value="ExeM-like"/>
</dbReference>
<dbReference type="PANTHER" id="PTHR42834:SF1">
    <property type="entry name" value="ENDONUCLEASE_EXONUCLEASE_PHOSPHATASE FAMILY PROTEIN (AFU_ORTHOLOGUE AFUA_3G09210)"/>
    <property type="match status" value="1"/>
</dbReference>
<keyword evidence="2" id="KW-0472">Membrane</keyword>
<evidence type="ECO:0000259" key="4">
    <source>
        <dbReference type="Pfam" id="PF03372"/>
    </source>
</evidence>
<evidence type="ECO:0000256" key="2">
    <source>
        <dbReference type="SAM" id="Phobius"/>
    </source>
</evidence>
<feature type="chain" id="PRO_5042974699" evidence="3">
    <location>
        <begin position="23"/>
        <end position="1102"/>
    </location>
</feature>
<dbReference type="Gene3D" id="3.60.10.10">
    <property type="entry name" value="Endonuclease/exonuclease/phosphatase"/>
    <property type="match status" value="1"/>
</dbReference>
<name>A0AAN1UAR7_VIBVL</name>
<keyword evidence="2" id="KW-1133">Transmembrane helix</keyword>
<proteinExistence type="predicted"/>
<gene>
    <name evidence="5" type="ORF">FORC53_0232</name>
</gene>
<evidence type="ECO:0000313" key="5">
    <source>
        <dbReference type="EMBL" id="AXX58571.1"/>
    </source>
</evidence>
<dbReference type="Pfam" id="PF03372">
    <property type="entry name" value="Exo_endo_phos"/>
    <property type="match status" value="1"/>
</dbReference>
<organism evidence="5 6">
    <name type="scientific">Vibrio vulnificus</name>
    <dbReference type="NCBI Taxonomy" id="672"/>
    <lineage>
        <taxon>Bacteria</taxon>
        <taxon>Pseudomonadati</taxon>
        <taxon>Pseudomonadota</taxon>
        <taxon>Gammaproteobacteria</taxon>
        <taxon>Vibrionales</taxon>
        <taxon>Vibrionaceae</taxon>
        <taxon>Vibrio</taxon>
    </lineage>
</organism>
<dbReference type="Proteomes" id="UP000263418">
    <property type="component" value="Chromosome 1"/>
</dbReference>
<feature type="signal peptide" evidence="3">
    <location>
        <begin position="1"/>
        <end position="22"/>
    </location>
</feature>
<sequence>MNKKMTLLAGAISSVLSGAALADINDIIITEYVEGSASNKAVEISNIGTSNYTFDGTLSLYYSSYKNVIKNSKGQNVLEGITLAPGKSIVVVNGDSSTELRQYVERLGGKDALVVAGTYDQVQHSAMNFNGDDAVWLGVGSDASGVKDIFGNYGHSGDKIWADQTMRRKSGSKPSTTYQEAEWEKLSINAFGGLGHPTDVNDEPLPPPPANLPCTDAEGTVSHKTIGEVQGEGYSSPLIESGYTSKDEYLVTGVVSAVATSLVKGFYLYDDNADGNVKTSDGVFVKTSGAVSKDMIGQQICVRAKVNEDYGMTTLLPTDDIWEVKNSAQVAVEPVSLVRIDSDDTFRSTLERLEGMLVKTSADMGKTALELAAIEALVEQVTVERVDGEDEKTYEARLEAAKKARKDELIAEKYDMRVSRTFSFDYSAKRNNMVIAYKRPNPQPNQDHVAGSDAAKAQTAQNKDYRIVVESDEKPAEGKIPYYPEFGVNDIEHIHSNYIRINDSVVGMQGVLHYSYNEFRLIPVADVTKANFIHNTPRTSSPVIKESYGDDGFTIKVATQNVLNYFNSPYGGHGNQFGDNRGAKSQQEFERQQAKIVEAIYGLDADIVGLMEVENNGFGDFSAIRELLEALNAKYDQENYGDRFNSQSIHNRYVFVGFDKNGDQVLDQFDTIGSDVITSGVIYRPSKVALYAGKVIEMPWQDAPMVIDEDGEPVLDSKGEVAESGKNYQRNTIAATFRVLNTDKLLTVAINHLKSKGSTCWDDYVGTKAVDNDAQGSCENFRVASTYHLGEELAKIGGDQVVLGDMNSYAHEDPMLVLTSNPTGKELKAADYVKVGNKWLFNAEQGPVISKTFGYINAVDYKTPEGETSWSYSYNDEVGSLDHLLISSSLEKRLVDAVDWHINAPESALFDYSNKYKGGNANEANPFYAETAYRSSDHDSALVTIGYKYGETSQGSVVLGTKSDRVDVPFAIMVEAKKDGDGSELPAKGDIAEISISPLPANIAMSKEVLSKAGNQTVKFDVAGLPKGEYTITMTLTRPATDKAAEVSKVIYSKSMDVVVTKRDSSNVKPAVPAYDGSGGAFGFGALLSLFGFGFLRRRRSL</sequence>
<dbReference type="EMBL" id="CP019290">
    <property type="protein sequence ID" value="AXX58571.1"/>
    <property type="molecule type" value="Genomic_DNA"/>
</dbReference>
<feature type="domain" description="Endonuclease/exonuclease/phosphatase" evidence="4">
    <location>
        <begin position="589"/>
        <end position="938"/>
    </location>
</feature>